<dbReference type="InterPro" id="IPR029044">
    <property type="entry name" value="Nucleotide-diphossugar_trans"/>
</dbReference>
<reference evidence="2 3" key="1">
    <citation type="journal article" date="2013" name="Appl. Environ. Microbiol.">
        <title>The genome of the alga-associated marine flavobacterium Formosa agariphila KMM 3901T reveals a broad potential for degradation of algal polysaccharides.</title>
        <authorList>
            <person name="Mann A.J."/>
            <person name="Hahnke R.L."/>
            <person name="Huang S."/>
            <person name="Werner J."/>
            <person name="Xing P."/>
            <person name="Barbeyron T."/>
            <person name="Huettel B."/>
            <person name="Stueber K."/>
            <person name="Reinhardt R."/>
            <person name="Harder J."/>
            <person name="Gloeckner F.O."/>
            <person name="Amann R.I."/>
            <person name="Teeling H."/>
        </authorList>
    </citation>
    <scope>NUCLEOTIDE SEQUENCE [LARGE SCALE GENOMIC DNA]</scope>
    <source>
        <strain evidence="3">DSM 15362 / KCTC 12365 / LMG 23005 / KMM 3901</strain>
    </source>
</reference>
<name>T2KMV2_FORAG</name>
<dbReference type="SUPFAM" id="SSF53448">
    <property type="entry name" value="Nucleotide-diphospho-sugar transferases"/>
    <property type="match status" value="1"/>
</dbReference>
<dbReference type="Proteomes" id="UP000016160">
    <property type="component" value="Chromosome"/>
</dbReference>
<evidence type="ECO:0000313" key="2">
    <source>
        <dbReference type="EMBL" id="CDF80232.1"/>
    </source>
</evidence>
<dbReference type="PANTHER" id="PTHR22916">
    <property type="entry name" value="GLYCOSYLTRANSFERASE"/>
    <property type="match status" value="1"/>
</dbReference>
<dbReference type="Gene3D" id="3.90.550.10">
    <property type="entry name" value="Spore Coat Polysaccharide Biosynthesis Protein SpsA, Chain A"/>
    <property type="match status" value="1"/>
</dbReference>
<dbReference type="PATRIC" id="fig|1347342.6.peg.2534"/>
<accession>T2KMV2</accession>
<dbReference type="HOGENOM" id="CLU_025996_0_4_10"/>
<dbReference type="OrthoDB" id="396512at2"/>
<dbReference type="RefSeq" id="WP_038531158.1">
    <property type="nucleotide sequence ID" value="NZ_HG315671.1"/>
</dbReference>
<dbReference type="EMBL" id="HG315671">
    <property type="protein sequence ID" value="CDF80232.1"/>
    <property type="molecule type" value="Genomic_DNA"/>
</dbReference>
<dbReference type="Pfam" id="PF00535">
    <property type="entry name" value="Glycos_transf_2"/>
    <property type="match status" value="1"/>
</dbReference>
<feature type="domain" description="Glycosyltransferase 2-like" evidence="1">
    <location>
        <begin position="8"/>
        <end position="118"/>
    </location>
</feature>
<proteinExistence type="predicted"/>
<gene>
    <name evidence="2" type="ORF">BN863_25200</name>
</gene>
<dbReference type="eggNOG" id="COG1216">
    <property type="taxonomic scope" value="Bacteria"/>
</dbReference>
<dbReference type="AlphaFoldDB" id="T2KMV2"/>
<keyword evidence="2" id="KW-0808">Transferase</keyword>
<dbReference type="GO" id="GO:0016758">
    <property type="term" value="F:hexosyltransferase activity"/>
    <property type="evidence" value="ECO:0007669"/>
    <property type="project" value="UniProtKB-ARBA"/>
</dbReference>
<organism evidence="2 3">
    <name type="scientific">Formosa agariphila (strain DSM 15362 / KCTC 12365 / LMG 23005 / KMM 3901 / M-2Alg 35-1)</name>
    <dbReference type="NCBI Taxonomy" id="1347342"/>
    <lineage>
        <taxon>Bacteria</taxon>
        <taxon>Pseudomonadati</taxon>
        <taxon>Bacteroidota</taxon>
        <taxon>Flavobacteriia</taxon>
        <taxon>Flavobacteriales</taxon>
        <taxon>Flavobacteriaceae</taxon>
        <taxon>Formosa</taxon>
    </lineage>
</organism>
<keyword evidence="3" id="KW-1185">Reference proteome</keyword>
<protein>
    <submittedName>
        <fullName evidence="2">Glycosyltransferase (GT2)</fullName>
    </submittedName>
</protein>
<sequence>MLRNPLVTVICLCYNHERFLIEALESIKNQTYGEIQIIITDDASQDNSVQLIKHWIKNNDALFIENKTNIGNTKSFNTALQHAKGEYIVDLATDDILLPNFIESLVSKFKTSKYKNLGVVFSNVELIEENGAHKYYLYPINNDFTAKTKPVTGNIYSRLLHSYFLSSASILMKTDVLKLLGGYDENLMYEDVDFWFRSSRIYDYDYVDKVLVKKRVVSDSLGTNFKKKNRRKFGESTYIICKKAFNMNEKKSEHKALQNRVIYELKLALKNRDLVTASHFLSLAFKIQLKITL</sequence>
<evidence type="ECO:0000259" key="1">
    <source>
        <dbReference type="Pfam" id="PF00535"/>
    </source>
</evidence>
<evidence type="ECO:0000313" key="3">
    <source>
        <dbReference type="Proteomes" id="UP000016160"/>
    </source>
</evidence>
<dbReference type="InterPro" id="IPR001173">
    <property type="entry name" value="Glyco_trans_2-like"/>
</dbReference>
<dbReference type="STRING" id="1347342.BN863_25200"/>